<accession>A0ABS8ET14</accession>
<dbReference type="Gene3D" id="3.40.630.30">
    <property type="match status" value="1"/>
</dbReference>
<keyword evidence="3" id="KW-1185">Reference proteome</keyword>
<dbReference type="PANTHER" id="PTHR41373">
    <property type="entry name" value="DUF2156 DOMAIN-CONTAINING PROTEIN"/>
    <property type="match status" value="1"/>
</dbReference>
<proteinExistence type="predicted"/>
<dbReference type="Proteomes" id="UP001299235">
    <property type="component" value="Unassembled WGS sequence"/>
</dbReference>
<evidence type="ECO:0000259" key="1">
    <source>
        <dbReference type="Pfam" id="PF09924"/>
    </source>
</evidence>
<reference evidence="2 3" key="1">
    <citation type="submission" date="2021-10" db="EMBL/GenBank/DDBJ databases">
        <title>Anaerobic single-cell dispensing facilitates the cultivation of human gut bacteria.</title>
        <authorList>
            <person name="Afrizal A."/>
        </authorList>
    </citation>
    <scope>NUCLEOTIDE SEQUENCE [LARGE SCALE GENOMIC DNA]</scope>
    <source>
        <strain evidence="2 3">CLA-AA-H246</strain>
    </source>
</reference>
<dbReference type="EMBL" id="JAJEQE010000006">
    <property type="protein sequence ID" value="MCC2148280.1"/>
    <property type="molecule type" value="Genomic_DNA"/>
</dbReference>
<dbReference type="InterPro" id="IPR024320">
    <property type="entry name" value="LPG_synthase_C"/>
</dbReference>
<dbReference type="PIRSF" id="PIRSF018688">
    <property type="entry name" value="UCP018688"/>
    <property type="match status" value="1"/>
</dbReference>
<organism evidence="2 3">
    <name type="scientific">Hominisplanchenecus faecis</name>
    <dbReference type="NCBI Taxonomy" id="2885351"/>
    <lineage>
        <taxon>Bacteria</taxon>
        <taxon>Bacillati</taxon>
        <taxon>Bacillota</taxon>
        <taxon>Clostridia</taxon>
        <taxon>Lachnospirales</taxon>
        <taxon>Lachnospiraceae</taxon>
        <taxon>Hominisplanchenecus</taxon>
    </lineage>
</organism>
<name>A0ABS8ET14_9FIRM</name>
<dbReference type="SUPFAM" id="SSF55729">
    <property type="entry name" value="Acyl-CoA N-acyltransferases (Nat)"/>
    <property type="match status" value="2"/>
</dbReference>
<dbReference type="Pfam" id="PF09924">
    <property type="entry name" value="LPG_synthase_C"/>
    <property type="match status" value="1"/>
</dbReference>
<feature type="domain" description="Phosphatidylglycerol lysyltransferase C-terminal" evidence="1">
    <location>
        <begin position="26"/>
        <end position="287"/>
    </location>
</feature>
<protein>
    <submittedName>
        <fullName evidence="2">Phosphatidylglycerol lysyltransferase domain-containing protein</fullName>
    </submittedName>
</protein>
<dbReference type="PANTHER" id="PTHR41373:SF1">
    <property type="entry name" value="PHOSPHATIDYLGLYCEROL LYSYLTRANSFERASE C-TERMINAL DOMAIN-CONTAINING PROTEIN"/>
    <property type="match status" value="1"/>
</dbReference>
<evidence type="ECO:0000313" key="2">
    <source>
        <dbReference type="EMBL" id="MCC2148280.1"/>
    </source>
</evidence>
<dbReference type="RefSeq" id="WP_248834810.1">
    <property type="nucleotide sequence ID" value="NZ_JAJEQE010000006.1"/>
</dbReference>
<dbReference type="InterPro" id="IPR016732">
    <property type="entry name" value="UCP018688"/>
</dbReference>
<dbReference type="InterPro" id="IPR016181">
    <property type="entry name" value="Acyl_CoA_acyltransferase"/>
</dbReference>
<gene>
    <name evidence="2" type="ORF">LKD42_03260</name>
</gene>
<evidence type="ECO:0000313" key="3">
    <source>
        <dbReference type="Proteomes" id="UP001299235"/>
    </source>
</evidence>
<comment type="caution">
    <text evidence="2">The sequence shown here is derived from an EMBL/GenBank/DDBJ whole genome shotgun (WGS) entry which is preliminary data.</text>
</comment>
<sequence length="299" mass="34968">MINFRKVELEDQKAYKPYMAQQQCRSCECTFANLYLWSRFYAVTATVENGMLLTKSEEGDYLSYGFPMGKPKYLKEAVDALYEYSKEKKRKFQMHNVTPEQFALLEEIYPGRFQIEYRRDYADYVYEAEKLAKLSGKKYHGKKNHTNKFKKLYPDWQYERLNDSNVEECFQMALKWRNKNGCEEDTEKNSEMCVTLNSLRLYKELDLCGGVLRAEGNVVAFSIGEPVSDDTFVVHIEKAFADVPGAYPMINQQFVEHEVQGFSYVNREEDMGEMGLRSAKESYHPIFMVEKGIVTEKGE</sequence>